<dbReference type="GO" id="GO:0060271">
    <property type="term" value="P:cilium assembly"/>
    <property type="evidence" value="ECO:0007669"/>
    <property type="project" value="InterPro"/>
</dbReference>
<keyword evidence="3" id="KW-1185">Reference proteome</keyword>
<evidence type="ECO:0000256" key="1">
    <source>
        <dbReference type="SAM" id="MobiDB-lite"/>
    </source>
</evidence>
<feature type="region of interest" description="Disordered" evidence="1">
    <location>
        <begin position="51"/>
        <end position="73"/>
    </location>
</feature>
<evidence type="ECO:0000313" key="2">
    <source>
        <dbReference type="EMBL" id="KAK2583602.1"/>
    </source>
</evidence>
<comment type="caution">
    <text evidence="2">The sequence shown here is derived from an EMBL/GenBank/DDBJ whole genome shotgun (WGS) entry which is preliminary data.</text>
</comment>
<dbReference type="AlphaFoldDB" id="A0AAD9RPN6"/>
<reference evidence="2" key="2">
    <citation type="journal article" date="2023" name="Commun. Biol.">
        <title>Intrasexual cuticular hydrocarbon dimorphism in a wasp sheds light on hydrocarbon biosynthesis genes in Hymenoptera.</title>
        <authorList>
            <person name="Moris V.C."/>
            <person name="Podsiadlowski L."/>
            <person name="Martin S."/>
            <person name="Oeyen J.P."/>
            <person name="Donath A."/>
            <person name="Petersen M."/>
            <person name="Wilbrandt J."/>
            <person name="Misof B."/>
            <person name="Liedtke D."/>
            <person name="Thamm M."/>
            <person name="Scheiner R."/>
            <person name="Schmitt T."/>
            <person name="Niehuis O."/>
        </authorList>
    </citation>
    <scope>NUCLEOTIDE SEQUENCE</scope>
    <source>
        <strain evidence="2">GBR_01_08_01A</strain>
    </source>
</reference>
<dbReference type="PANTHER" id="PTHR28596">
    <property type="entry name" value="BBSOME-INTERACTING PROTEIN 1"/>
    <property type="match status" value="1"/>
</dbReference>
<evidence type="ECO:0000313" key="3">
    <source>
        <dbReference type="Proteomes" id="UP001258017"/>
    </source>
</evidence>
<name>A0AAD9RPN6_9HYME</name>
<dbReference type="Proteomes" id="UP001258017">
    <property type="component" value="Unassembled WGS sequence"/>
</dbReference>
<accession>A0AAD9RPN6</accession>
<dbReference type="Pfam" id="PF14777">
    <property type="entry name" value="BBIP10"/>
    <property type="match status" value="1"/>
</dbReference>
<dbReference type="EMBL" id="JAIFRP010000030">
    <property type="protein sequence ID" value="KAK2583602.1"/>
    <property type="molecule type" value="Genomic_DNA"/>
</dbReference>
<protein>
    <recommendedName>
        <fullName evidence="4">BBSome-interacting protein 1</fullName>
    </recommendedName>
</protein>
<reference evidence="2" key="1">
    <citation type="submission" date="2021-08" db="EMBL/GenBank/DDBJ databases">
        <authorList>
            <person name="Misof B."/>
            <person name="Oliver O."/>
            <person name="Podsiadlowski L."/>
            <person name="Donath A."/>
            <person name="Peters R."/>
            <person name="Mayer C."/>
            <person name="Rust J."/>
            <person name="Gunkel S."/>
            <person name="Lesny P."/>
            <person name="Martin S."/>
            <person name="Oeyen J.P."/>
            <person name="Petersen M."/>
            <person name="Panagiotis P."/>
            <person name="Wilbrandt J."/>
            <person name="Tanja T."/>
        </authorList>
    </citation>
    <scope>NUCLEOTIDE SEQUENCE</scope>
    <source>
        <strain evidence="2">GBR_01_08_01A</strain>
        <tissue evidence="2">Thorax + abdomen</tissue>
    </source>
</reference>
<dbReference type="InterPro" id="IPR028233">
    <property type="entry name" value="BBIP10"/>
</dbReference>
<dbReference type="GO" id="GO:0034464">
    <property type="term" value="C:BBSome"/>
    <property type="evidence" value="ECO:0007669"/>
    <property type="project" value="InterPro"/>
</dbReference>
<gene>
    <name evidence="2" type="ORF">KPH14_009544</name>
</gene>
<sequence length="73" mass="8349">MSDSVDGSGEQVDIIIPKQGLLYQENTVDYILCKPKVIPLKSVTLEKLERMQKEAEQKLKESQETDKRLGQEK</sequence>
<organism evidence="2 3">
    <name type="scientific">Odynerus spinipes</name>
    <dbReference type="NCBI Taxonomy" id="1348599"/>
    <lineage>
        <taxon>Eukaryota</taxon>
        <taxon>Metazoa</taxon>
        <taxon>Ecdysozoa</taxon>
        <taxon>Arthropoda</taxon>
        <taxon>Hexapoda</taxon>
        <taxon>Insecta</taxon>
        <taxon>Pterygota</taxon>
        <taxon>Neoptera</taxon>
        <taxon>Endopterygota</taxon>
        <taxon>Hymenoptera</taxon>
        <taxon>Apocrita</taxon>
        <taxon>Aculeata</taxon>
        <taxon>Vespoidea</taxon>
        <taxon>Vespidae</taxon>
        <taxon>Eumeninae</taxon>
        <taxon>Odynerus</taxon>
    </lineage>
</organism>
<proteinExistence type="predicted"/>
<dbReference type="PANTHER" id="PTHR28596:SF1">
    <property type="entry name" value="BBSOME-INTERACTING PROTEIN 1"/>
    <property type="match status" value="1"/>
</dbReference>
<evidence type="ECO:0008006" key="4">
    <source>
        <dbReference type="Google" id="ProtNLM"/>
    </source>
</evidence>
<dbReference type="GO" id="GO:0097500">
    <property type="term" value="P:receptor localization to non-motile cilium"/>
    <property type="evidence" value="ECO:0007669"/>
    <property type="project" value="TreeGrafter"/>
</dbReference>